<gene>
    <name evidence="1" type="ORF">COV09_00055</name>
</gene>
<dbReference type="AlphaFoldDB" id="A0A2H0RIT6"/>
<dbReference type="Gene3D" id="3.40.50.1820">
    <property type="entry name" value="alpha/beta hydrolase"/>
    <property type="match status" value="1"/>
</dbReference>
<dbReference type="Proteomes" id="UP000230906">
    <property type="component" value="Unassembled WGS sequence"/>
</dbReference>
<reference evidence="1 2" key="1">
    <citation type="submission" date="2017-09" db="EMBL/GenBank/DDBJ databases">
        <title>Depth-based differentiation of microbial function through sediment-hosted aquifers and enrichment of novel symbionts in the deep terrestrial subsurface.</title>
        <authorList>
            <person name="Probst A.J."/>
            <person name="Ladd B."/>
            <person name="Jarett J.K."/>
            <person name="Geller-Mcgrath D.E."/>
            <person name="Sieber C.M."/>
            <person name="Emerson J.B."/>
            <person name="Anantharaman K."/>
            <person name="Thomas B.C."/>
            <person name="Malmstrom R."/>
            <person name="Stieglmeier M."/>
            <person name="Klingl A."/>
            <person name="Woyke T."/>
            <person name="Ryan C.M."/>
            <person name="Banfield J.F."/>
        </authorList>
    </citation>
    <scope>NUCLEOTIDE SEQUENCE [LARGE SCALE GENOMIC DNA]</scope>
    <source>
        <strain evidence="1">CG10_big_fil_rev_8_21_14_0_10_50_13</strain>
    </source>
</reference>
<comment type="caution">
    <text evidence="1">The sequence shown here is derived from an EMBL/GenBank/DDBJ whole genome shotgun (WGS) entry which is preliminary data.</text>
</comment>
<proteinExistence type="predicted"/>
<dbReference type="InterPro" id="IPR029058">
    <property type="entry name" value="AB_hydrolase_fold"/>
</dbReference>
<evidence type="ECO:0000313" key="1">
    <source>
        <dbReference type="EMBL" id="PIR45695.1"/>
    </source>
</evidence>
<dbReference type="EMBL" id="PCYJ01000001">
    <property type="protein sequence ID" value="PIR45695.1"/>
    <property type="molecule type" value="Genomic_DNA"/>
</dbReference>
<evidence type="ECO:0008006" key="3">
    <source>
        <dbReference type="Google" id="ProtNLM"/>
    </source>
</evidence>
<name>A0A2H0RIT6_9BACT</name>
<protein>
    <recommendedName>
        <fullName evidence="3">Alpha/beta hydrolase</fullName>
    </recommendedName>
</protein>
<sequence>MKAYIIPGFKEDARSKDYYKIMESLRKRGINPVPVTITWERRTMTDYINEFMKQHKGSGNYILGFSFGAMISLICSRDTRPRTQILCSLSPYFKEDLPFLKKSWKSMIGKKRLNDLKNHSFKKAAKTSNCKTILTVGEEGNITRKVNEAGRKIKNSRVITIKGTGHDISSKEYNSALEKIIKGL</sequence>
<evidence type="ECO:0000313" key="2">
    <source>
        <dbReference type="Proteomes" id="UP000230906"/>
    </source>
</evidence>
<organism evidence="1 2">
    <name type="scientific">Candidatus Vogelbacteria bacterium CG10_big_fil_rev_8_21_14_0_10_50_13</name>
    <dbReference type="NCBI Taxonomy" id="1975044"/>
    <lineage>
        <taxon>Bacteria</taxon>
        <taxon>Candidatus Vogeliibacteriota</taxon>
    </lineage>
</organism>
<accession>A0A2H0RIT6</accession>
<dbReference type="SUPFAM" id="SSF53474">
    <property type="entry name" value="alpha/beta-Hydrolases"/>
    <property type="match status" value="1"/>
</dbReference>